<evidence type="ECO:0000256" key="1">
    <source>
        <dbReference type="SAM" id="MobiDB-lite"/>
    </source>
</evidence>
<dbReference type="OrthoDB" id="444848at2759"/>
<reference evidence="2 3" key="1">
    <citation type="journal article" date="2016" name="Mol. Biol. Evol.">
        <title>Comparative Genomics of Early-Diverging Mushroom-Forming Fungi Provides Insights into the Origins of Lignocellulose Decay Capabilities.</title>
        <authorList>
            <person name="Nagy L.G."/>
            <person name="Riley R."/>
            <person name="Tritt A."/>
            <person name="Adam C."/>
            <person name="Daum C."/>
            <person name="Floudas D."/>
            <person name="Sun H."/>
            <person name="Yadav J.S."/>
            <person name="Pangilinan J."/>
            <person name="Larsson K.H."/>
            <person name="Matsuura K."/>
            <person name="Barry K."/>
            <person name="Labutti K."/>
            <person name="Kuo R."/>
            <person name="Ohm R.A."/>
            <person name="Bhattacharya S.S."/>
            <person name="Shirouzu T."/>
            <person name="Yoshinaga Y."/>
            <person name="Martin F.M."/>
            <person name="Grigoriev I.V."/>
            <person name="Hibbett D.S."/>
        </authorList>
    </citation>
    <scope>NUCLEOTIDE SEQUENCE [LARGE SCALE GENOMIC DNA]</scope>
    <source>
        <strain evidence="2 3">HHB10207 ss-3</strain>
    </source>
</reference>
<feature type="compositionally biased region" description="Acidic residues" evidence="1">
    <location>
        <begin position="166"/>
        <end position="200"/>
    </location>
</feature>
<dbReference type="AlphaFoldDB" id="A0A165WD04"/>
<feature type="region of interest" description="Disordered" evidence="1">
    <location>
        <begin position="153"/>
        <end position="200"/>
    </location>
</feature>
<name>A0A165WD04_9AGAM</name>
<feature type="non-terminal residue" evidence="2">
    <location>
        <position position="1"/>
    </location>
</feature>
<sequence>TGFSPYFLLYGMDPVLPFDLTEATYLVHGFRPRMRTDDLLALRIRQLEKKPKDIEKAATIIRQSRYRSKRVFERTYATRLRREDYQPGQLVLVRNSPIEDELDRKHKPRYMGPYTVERQTQGGSYVLSEQNGAISRRGVAAFRLLPYHSRTFQPLPPDELGLGDPIIDEEDVSEEEEDAVDEEEDQSDEDVDGVDEDDDN</sequence>
<organism evidence="2 3">
    <name type="scientific">Sistotremastrum suecicum HHB10207 ss-3</name>
    <dbReference type="NCBI Taxonomy" id="1314776"/>
    <lineage>
        <taxon>Eukaryota</taxon>
        <taxon>Fungi</taxon>
        <taxon>Dikarya</taxon>
        <taxon>Basidiomycota</taxon>
        <taxon>Agaricomycotina</taxon>
        <taxon>Agaricomycetes</taxon>
        <taxon>Sistotremastrales</taxon>
        <taxon>Sistotremastraceae</taxon>
        <taxon>Sistotremastrum</taxon>
    </lineage>
</organism>
<accession>A0A165WD04</accession>
<dbReference type="EMBL" id="KV429021">
    <property type="protein sequence ID" value="KZT31000.1"/>
    <property type="molecule type" value="Genomic_DNA"/>
</dbReference>
<evidence type="ECO:0000313" key="3">
    <source>
        <dbReference type="Proteomes" id="UP000076798"/>
    </source>
</evidence>
<keyword evidence="3" id="KW-1185">Reference proteome</keyword>
<protein>
    <recommendedName>
        <fullName evidence="4">Integrase zinc-binding domain-containing protein</fullName>
    </recommendedName>
</protein>
<dbReference type="Proteomes" id="UP000076798">
    <property type="component" value="Unassembled WGS sequence"/>
</dbReference>
<gene>
    <name evidence="2" type="ORF">SISSUDRAFT_1038766</name>
</gene>
<evidence type="ECO:0000313" key="2">
    <source>
        <dbReference type="EMBL" id="KZT31000.1"/>
    </source>
</evidence>
<proteinExistence type="predicted"/>
<evidence type="ECO:0008006" key="4">
    <source>
        <dbReference type="Google" id="ProtNLM"/>
    </source>
</evidence>
<dbReference type="STRING" id="1314776.A0A165WD04"/>